<proteinExistence type="inferred from homology"/>
<comment type="catalytic activity">
    <reaction evidence="1 9">
        <text>(S)-muconolactone = (4,5-dihydro-5-oxofuran-2-yl)-acetate</text>
        <dbReference type="Rhea" id="RHEA:12348"/>
        <dbReference type="ChEBI" id="CHEBI:58425"/>
        <dbReference type="ChEBI" id="CHEBI:58736"/>
        <dbReference type="EC" id="5.3.3.4"/>
    </reaction>
</comment>
<dbReference type="EMBL" id="JRKS01000020">
    <property type="protein sequence ID" value="KGJ07482.1"/>
    <property type="molecule type" value="Genomic_DNA"/>
</dbReference>
<dbReference type="InterPro" id="IPR026029">
    <property type="entry name" value="MLI_dom"/>
</dbReference>
<dbReference type="GO" id="GO:0042952">
    <property type="term" value="P:beta-ketoadipate pathway"/>
    <property type="evidence" value="ECO:0007669"/>
    <property type="project" value="UniProtKB-UniRule"/>
</dbReference>
<dbReference type="PIRSF" id="PIRSF001486">
    <property type="entry name" value="CatC"/>
    <property type="match status" value="1"/>
</dbReference>
<dbReference type="Gene3D" id="3.30.70.1060">
    <property type="entry name" value="Dimeric alpha+beta barrel"/>
    <property type="match status" value="1"/>
</dbReference>
<reference evidence="11 12" key="2">
    <citation type="submission" date="2014-10" db="EMBL/GenBank/DDBJ databases">
        <title>Paracoccus sanguinis sp. nov., isolated from clinical specimens of New York State patients.</title>
        <authorList>
            <person name="Mingle L.A."/>
            <person name="Cole J.A."/>
            <person name="Lapierre P."/>
            <person name="Musser K.A."/>
        </authorList>
    </citation>
    <scope>NUCLEOTIDE SEQUENCE [LARGE SCALE GENOMIC DNA]</scope>
    <source>
        <strain evidence="11 12">HAMBI 3106</strain>
    </source>
</reference>
<keyword evidence="12" id="KW-1185">Reference proteome</keyword>
<dbReference type="InterPro" id="IPR003464">
    <property type="entry name" value="Muconolactone_d_Isoase"/>
</dbReference>
<comment type="pathway">
    <text evidence="2 9">Aromatic compound metabolism; beta-ketoadipate pathway; 5-oxo-4,5-dihydro-2-furylacetate from catechol: step 3/3.</text>
</comment>
<dbReference type="Pfam" id="PF02426">
    <property type="entry name" value="MIase"/>
    <property type="match status" value="1"/>
</dbReference>
<comment type="subunit">
    <text evidence="4">Homodecamer.</text>
</comment>
<keyword evidence="6 9" id="KW-0058">Aromatic hydrocarbons catabolism</keyword>
<keyword evidence="7 9" id="KW-0413">Isomerase</keyword>
<evidence type="ECO:0000256" key="2">
    <source>
        <dbReference type="ARBA" id="ARBA00005193"/>
    </source>
</evidence>
<evidence type="ECO:0000256" key="7">
    <source>
        <dbReference type="ARBA" id="ARBA00023235"/>
    </source>
</evidence>
<dbReference type="GO" id="GO:0016159">
    <property type="term" value="F:muconolactone delta-isomerase activity"/>
    <property type="evidence" value="ECO:0007669"/>
    <property type="project" value="UniProtKB-UniRule"/>
</dbReference>
<feature type="domain" description="Muconolactone isomerase" evidence="10">
    <location>
        <begin position="1"/>
        <end position="89"/>
    </location>
</feature>
<evidence type="ECO:0000259" key="10">
    <source>
        <dbReference type="Pfam" id="PF02426"/>
    </source>
</evidence>
<dbReference type="Proteomes" id="UP000029917">
    <property type="component" value="Unassembled WGS sequence"/>
</dbReference>
<dbReference type="InterPro" id="IPR011008">
    <property type="entry name" value="Dimeric_a/b-barrel"/>
</dbReference>
<evidence type="ECO:0000313" key="12">
    <source>
        <dbReference type="Proteomes" id="UP000029917"/>
    </source>
</evidence>
<dbReference type="EC" id="5.3.3.4" evidence="5 8"/>
<protein>
    <recommendedName>
        <fullName evidence="5 8">Muconolactone Delta-isomerase</fullName>
        <shortName evidence="9">MIase</shortName>
        <ecNumber evidence="5 8">5.3.3.4</ecNumber>
    </recommendedName>
</protein>
<dbReference type="OrthoDB" id="2889526at2"/>
<evidence type="ECO:0000256" key="3">
    <source>
        <dbReference type="ARBA" id="ARBA00010882"/>
    </source>
</evidence>
<evidence type="ECO:0000256" key="8">
    <source>
        <dbReference type="NCBIfam" id="TIGR03221"/>
    </source>
</evidence>
<organism evidence="11 12">
    <name type="scientific">Paracoccus sphaerophysae</name>
    <dbReference type="NCBI Taxonomy" id="690417"/>
    <lineage>
        <taxon>Bacteria</taxon>
        <taxon>Pseudomonadati</taxon>
        <taxon>Pseudomonadota</taxon>
        <taxon>Alphaproteobacteria</taxon>
        <taxon>Rhodobacterales</taxon>
        <taxon>Paracoccaceae</taxon>
        <taxon>Paracoccus</taxon>
    </lineage>
</organism>
<evidence type="ECO:0000256" key="4">
    <source>
        <dbReference type="ARBA" id="ARBA00011365"/>
    </source>
</evidence>
<dbReference type="SUPFAM" id="SSF54909">
    <property type="entry name" value="Dimeric alpha+beta barrel"/>
    <property type="match status" value="1"/>
</dbReference>
<comment type="similarity">
    <text evidence="3 9">Belongs to the muconolactone Delta-isomerase family.</text>
</comment>
<gene>
    <name evidence="11" type="ORF">IC63_08295</name>
</gene>
<evidence type="ECO:0000256" key="5">
    <source>
        <dbReference type="ARBA" id="ARBA00012070"/>
    </source>
</evidence>
<dbReference type="AlphaFoldDB" id="A0A099FBP7"/>
<sequence>MLFHVRMDVHLPRDLPAGERDAILAREKAYSQELQRSGEWRHIWRIAGAYANVSIFDVADNARLHEILSGLPLFPFMTIAVMPLLRHPSAIRDDDT</sequence>
<dbReference type="RefSeq" id="WP_036718860.1">
    <property type="nucleotide sequence ID" value="NZ_JRKS01000020.1"/>
</dbReference>
<evidence type="ECO:0000256" key="1">
    <source>
        <dbReference type="ARBA" id="ARBA00001739"/>
    </source>
</evidence>
<evidence type="ECO:0000313" key="11">
    <source>
        <dbReference type="EMBL" id="KGJ07482.1"/>
    </source>
</evidence>
<name>A0A099FBP7_9RHOB</name>
<evidence type="ECO:0000256" key="6">
    <source>
        <dbReference type="ARBA" id="ARBA00022797"/>
    </source>
</evidence>
<comment type="caution">
    <text evidence="11">The sequence shown here is derived from an EMBL/GenBank/DDBJ whole genome shotgun (WGS) entry which is preliminary data.</text>
</comment>
<dbReference type="UniPathway" id="UPA00157">
    <property type="reaction ID" value="UER00260"/>
</dbReference>
<dbReference type="STRING" id="690417.IC63_08295"/>
<dbReference type="NCBIfam" id="TIGR03221">
    <property type="entry name" value="muco_delta"/>
    <property type="match status" value="1"/>
</dbReference>
<reference evidence="11 12" key="1">
    <citation type="submission" date="2014-09" db="EMBL/GenBank/DDBJ databases">
        <authorList>
            <person name="McGinnis J.M."/>
            <person name="Wolfgang W.J."/>
        </authorList>
    </citation>
    <scope>NUCLEOTIDE SEQUENCE [LARGE SCALE GENOMIC DNA]</scope>
    <source>
        <strain evidence="11 12">HAMBI 3106</strain>
    </source>
</reference>
<evidence type="ECO:0000256" key="9">
    <source>
        <dbReference type="PIRNR" id="PIRNR001486"/>
    </source>
</evidence>
<accession>A0A099FBP7</accession>